<dbReference type="InterPro" id="IPR045508">
    <property type="entry name" value="DUF6482"/>
</dbReference>
<dbReference type="EMBL" id="CAKLPX010000001">
    <property type="protein sequence ID" value="CAH0990044.1"/>
    <property type="molecule type" value="Genomic_DNA"/>
</dbReference>
<reference evidence="1" key="1">
    <citation type="submission" date="2021-12" db="EMBL/GenBank/DDBJ databases">
        <authorList>
            <person name="Rodrigo-Torres L."/>
            <person name="Arahal R. D."/>
            <person name="Lucena T."/>
        </authorList>
    </citation>
    <scope>NUCLEOTIDE SEQUENCE</scope>
    <source>
        <strain evidence="1">CECT 8267</strain>
    </source>
</reference>
<accession>A0ABM9AAZ3</accession>
<proteinExistence type="predicted"/>
<protein>
    <submittedName>
        <fullName evidence="1">Uncharacterized protein</fullName>
    </submittedName>
</protein>
<dbReference type="Proteomes" id="UP000838100">
    <property type="component" value="Unassembled WGS sequence"/>
</dbReference>
<dbReference type="RefSeq" id="WP_237442740.1">
    <property type="nucleotide sequence ID" value="NZ_CAKLPX010000001.1"/>
</dbReference>
<gene>
    <name evidence="1" type="ORF">SIN8267_00127</name>
</gene>
<sequence length="110" mass="12471">MKTVKLKQLPRHSIDELQILSLCQSLYTVRMMVAGIEVQVLKGRDPYRALSIGQIYQDFCRCDIKKMTLIQDSAYDEMVGQPVCDHPNTLSIAAPIHVDMFDVRPQPGAH</sequence>
<comment type="caution">
    <text evidence="1">The sequence shown here is derived from an EMBL/GenBank/DDBJ whole genome shotgun (WGS) entry which is preliminary data.</text>
</comment>
<dbReference type="Pfam" id="PF20090">
    <property type="entry name" value="DUF6482"/>
    <property type="match status" value="1"/>
</dbReference>
<organism evidence="1 2">
    <name type="scientific">Sinobacterium norvegicum</name>
    <dbReference type="NCBI Taxonomy" id="1641715"/>
    <lineage>
        <taxon>Bacteria</taxon>
        <taxon>Pseudomonadati</taxon>
        <taxon>Pseudomonadota</taxon>
        <taxon>Gammaproteobacteria</taxon>
        <taxon>Cellvibrionales</taxon>
        <taxon>Spongiibacteraceae</taxon>
        <taxon>Sinobacterium</taxon>
    </lineage>
</organism>
<keyword evidence="2" id="KW-1185">Reference proteome</keyword>
<name>A0ABM9AAZ3_9GAMM</name>
<evidence type="ECO:0000313" key="1">
    <source>
        <dbReference type="EMBL" id="CAH0990044.1"/>
    </source>
</evidence>
<evidence type="ECO:0000313" key="2">
    <source>
        <dbReference type="Proteomes" id="UP000838100"/>
    </source>
</evidence>